<dbReference type="InterPro" id="IPR050072">
    <property type="entry name" value="Peptidase_M20A"/>
</dbReference>
<accession>A0ABV7ZB91</accession>
<evidence type="ECO:0000313" key="5">
    <source>
        <dbReference type="Proteomes" id="UP001595803"/>
    </source>
</evidence>
<dbReference type="EMBL" id="JBHRZG010000016">
    <property type="protein sequence ID" value="MFC3834015.1"/>
    <property type="molecule type" value="Genomic_DNA"/>
</dbReference>
<keyword evidence="5" id="KW-1185">Reference proteome</keyword>
<dbReference type="SUPFAM" id="SSF53187">
    <property type="entry name" value="Zn-dependent exopeptidases"/>
    <property type="match status" value="1"/>
</dbReference>
<dbReference type="Pfam" id="PF01546">
    <property type="entry name" value="Peptidase_M20"/>
    <property type="match status" value="1"/>
</dbReference>
<dbReference type="InterPro" id="IPR011650">
    <property type="entry name" value="Peptidase_M20_dimer"/>
</dbReference>
<evidence type="ECO:0000256" key="1">
    <source>
        <dbReference type="ARBA" id="ARBA00022723"/>
    </source>
</evidence>
<evidence type="ECO:0000259" key="3">
    <source>
        <dbReference type="Pfam" id="PF07687"/>
    </source>
</evidence>
<dbReference type="InterPro" id="IPR002933">
    <property type="entry name" value="Peptidase_M20"/>
</dbReference>
<dbReference type="Pfam" id="PF07687">
    <property type="entry name" value="M20_dimer"/>
    <property type="match status" value="1"/>
</dbReference>
<dbReference type="Gene3D" id="3.30.70.360">
    <property type="match status" value="1"/>
</dbReference>
<evidence type="ECO:0000256" key="2">
    <source>
        <dbReference type="ARBA" id="ARBA00022801"/>
    </source>
</evidence>
<dbReference type="SUPFAM" id="SSF55031">
    <property type="entry name" value="Bacterial exopeptidase dimerisation domain"/>
    <property type="match status" value="1"/>
</dbReference>
<feature type="domain" description="Peptidase M20 dimerisation" evidence="3">
    <location>
        <begin position="177"/>
        <end position="271"/>
    </location>
</feature>
<keyword evidence="1" id="KW-0479">Metal-binding</keyword>
<name>A0ABV7ZB91_9DEIO</name>
<evidence type="ECO:0000313" key="4">
    <source>
        <dbReference type="EMBL" id="MFC3834015.1"/>
    </source>
</evidence>
<reference evidence="5" key="1">
    <citation type="journal article" date="2019" name="Int. J. Syst. Evol. Microbiol.">
        <title>The Global Catalogue of Microorganisms (GCM) 10K type strain sequencing project: providing services to taxonomists for standard genome sequencing and annotation.</title>
        <authorList>
            <consortium name="The Broad Institute Genomics Platform"/>
            <consortium name="The Broad Institute Genome Sequencing Center for Infectious Disease"/>
            <person name="Wu L."/>
            <person name="Ma J."/>
        </authorList>
    </citation>
    <scope>NUCLEOTIDE SEQUENCE [LARGE SCALE GENOMIC DNA]</scope>
    <source>
        <strain evidence="5">CCTCC AB 2017081</strain>
    </source>
</reference>
<dbReference type="CDD" id="cd03885">
    <property type="entry name" value="M20_CPDG2"/>
    <property type="match status" value="1"/>
</dbReference>
<dbReference type="PANTHER" id="PTHR43808">
    <property type="entry name" value="ACETYLORNITHINE DEACETYLASE"/>
    <property type="match status" value="1"/>
</dbReference>
<dbReference type="InterPro" id="IPR036264">
    <property type="entry name" value="Bact_exopeptidase_dim_dom"/>
</dbReference>
<dbReference type="Gene3D" id="3.40.630.10">
    <property type="entry name" value="Zn peptidases"/>
    <property type="match status" value="1"/>
</dbReference>
<dbReference type="Proteomes" id="UP001595803">
    <property type="component" value="Unassembled WGS sequence"/>
</dbReference>
<dbReference type="PANTHER" id="PTHR43808:SF9">
    <property type="entry name" value="BLL0789 PROTEIN"/>
    <property type="match status" value="1"/>
</dbReference>
<dbReference type="PIRSF" id="PIRSF037238">
    <property type="entry name" value="Carboxypeptidase_G2"/>
    <property type="match status" value="1"/>
</dbReference>
<comment type="caution">
    <text evidence="4">The sequence shown here is derived from an EMBL/GenBank/DDBJ whole genome shotgun (WGS) entry which is preliminary data.</text>
</comment>
<dbReference type="RefSeq" id="WP_380102382.1">
    <property type="nucleotide sequence ID" value="NZ_JBHRZG010000016.1"/>
</dbReference>
<gene>
    <name evidence="4" type="ORF">ACFOSB_14200</name>
</gene>
<dbReference type="InterPro" id="IPR017150">
    <property type="entry name" value="Pept_M20_glutamate_carboxypep"/>
</dbReference>
<proteinExistence type="predicted"/>
<sequence>MSRMSSDLPDLSAMLADLHTLVSLESPSSDPVAVNRVMDVVEGWARDLGAVTRALPGGTRSMTLGVDGSGVARPLLILMHADTVWPTGTLERMPWRQDGDRLYGPGTYDMKGGIVGTVHALRALRGQWPDGGIHLLLSPDEEIGSDSSRPHIEAAARAARACLVVEPPVADSHALKTGRKGTGGYWLTLRGIASHAGNRPADGASAITAAAEAVLAVQALARPDIGTTVSAGVIHGGSAMNVIPETCTVEFDLRVSTLAEGQRVDAAVQAWRPADPRVTVDVRGGMNRPPFEQGADTLALYARARELAGTLGFDVGHESVGGGSDGNFTAPITPTLDGLGAPGDGAHAQHEHIRLDRWPAHVQLLTRLIQTI</sequence>
<organism evidence="4 5">
    <name type="scientific">Deinococcus rufus</name>
    <dbReference type="NCBI Taxonomy" id="2136097"/>
    <lineage>
        <taxon>Bacteria</taxon>
        <taxon>Thermotogati</taxon>
        <taxon>Deinococcota</taxon>
        <taxon>Deinococci</taxon>
        <taxon>Deinococcales</taxon>
        <taxon>Deinococcaceae</taxon>
        <taxon>Deinococcus</taxon>
    </lineage>
</organism>
<protein>
    <submittedName>
        <fullName evidence="4">M20 family metallopeptidase</fullName>
    </submittedName>
</protein>
<keyword evidence="2" id="KW-0378">Hydrolase</keyword>